<feature type="domain" description="AB hydrolase-1" evidence="1">
    <location>
        <begin position="25"/>
        <end position="179"/>
    </location>
</feature>
<keyword evidence="2" id="KW-0378">Hydrolase</keyword>
<dbReference type="EMBL" id="CP099464">
    <property type="protein sequence ID" value="UUO17848.1"/>
    <property type="molecule type" value="Genomic_DNA"/>
</dbReference>
<evidence type="ECO:0000313" key="3">
    <source>
        <dbReference type="Proteomes" id="UP001057561"/>
    </source>
</evidence>
<dbReference type="PANTHER" id="PTHR43798:SF33">
    <property type="entry name" value="HYDROLASE, PUTATIVE (AFU_ORTHOLOGUE AFUA_2G14860)-RELATED"/>
    <property type="match status" value="1"/>
</dbReference>
<dbReference type="Proteomes" id="UP001057561">
    <property type="component" value="Chromosome"/>
</dbReference>
<dbReference type="InterPro" id="IPR000073">
    <property type="entry name" value="AB_hydrolase_1"/>
</dbReference>
<evidence type="ECO:0000313" key="2">
    <source>
        <dbReference type="EMBL" id="UUO17848.1"/>
    </source>
</evidence>
<dbReference type="PANTHER" id="PTHR43798">
    <property type="entry name" value="MONOACYLGLYCEROL LIPASE"/>
    <property type="match status" value="1"/>
</dbReference>
<reference evidence="2" key="1">
    <citation type="submission" date="2022-06" db="EMBL/GenBank/DDBJ databases">
        <title>Nostosin G and Spiroidesin B from the Cyanobacterium Dolichospermum sp. NIES-1697.</title>
        <authorList>
            <person name="Phan C.-S."/>
            <person name="Mehjabin J.J."/>
            <person name="Anas A.R.J."/>
            <person name="Hayasaka M."/>
            <person name="Onoki R."/>
            <person name="Wang J."/>
            <person name="Umezawa T."/>
            <person name="Washio K."/>
            <person name="Morikawa M."/>
            <person name="Okino T."/>
        </authorList>
    </citation>
    <scope>NUCLEOTIDE SEQUENCE</scope>
    <source>
        <strain evidence="2">NIES-1697</strain>
    </source>
</reference>
<dbReference type="PRINTS" id="PR00111">
    <property type="entry name" value="ABHYDROLASE"/>
</dbReference>
<proteinExistence type="predicted"/>
<gene>
    <name evidence="2" type="ORF">NG743_13120</name>
</gene>
<dbReference type="Pfam" id="PF00561">
    <property type="entry name" value="Abhydrolase_1"/>
    <property type="match status" value="1"/>
</dbReference>
<dbReference type="Gene3D" id="3.40.50.1820">
    <property type="entry name" value="alpha/beta hydrolase"/>
    <property type="match status" value="1"/>
</dbReference>
<organism evidence="2 3">
    <name type="scientific">Dolichospermum heterosporum TAC447</name>
    <dbReference type="NCBI Taxonomy" id="747523"/>
    <lineage>
        <taxon>Bacteria</taxon>
        <taxon>Bacillati</taxon>
        <taxon>Cyanobacteriota</taxon>
        <taxon>Cyanophyceae</taxon>
        <taxon>Nostocales</taxon>
        <taxon>Aphanizomenonaceae</taxon>
        <taxon>Dolichospermum</taxon>
        <taxon>Dolichospermum heterosporum</taxon>
    </lineage>
</organism>
<dbReference type="InterPro" id="IPR050266">
    <property type="entry name" value="AB_hydrolase_sf"/>
</dbReference>
<evidence type="ECO:0000259" key="1">
    <source>
        <dbReference type="Pfam" id="PF00561"/>
    </source>
</evidence>
<dbReference type="InterPro" id="IPR029058">
    <property type="entry name" value="AB_hydrolase_fold"/>
</dbReference>
<dbReference type="GO" id="GO:0016787">
    <property type="term" value="F:hydrolase activity"/>
    <property type="evidence" value="ECO:0007669"/>
    <property type="project" value="UniProtKB-KW"/>
</dbReference>
<dbReference type="SUPFAM" id="SSF53474">
    <property type="entry name" value="alpha/beta-Hydrolases"/>
    <property type="match status" value="1"/>
</dbReference>
<protein>
    <submittedName>
        <fullName evidence="2">Alpha/beta hydrolase</fullName>
    </submittedName>
</protein>
<dbReference type="RefSeq" id="WP_257122110.1">
    <property type="nucleotide sequence ID" value="NZ_CP099464.1"/>
</dbReference>
<name>A0ABY5M4H0_9CYAN</name>
<accession>A0ABY5M4H0</accession>
<sequence length="282" mass="31933">MPVRQTLSTSDIQLSYLEWSQGQEPLLLLHGMADHALVWSSLGDYLAANYHIVAPDMRGHGESSKPEQDYSFASAIADLEALMDKLGWSAAHIVSHSWTGKLAAIWARENPTRLKSITLVDPIFIWKMPSFLKITFPLLYRVLPFLKSMGPFTSYQEAEHKIKQLSQYQNWSSLQQQVFQAAIEQKPNGTWGSKFTIAARDGIFDAVMEVPGFIHPVDTPALFIQPEKGVNRQNWQIQPYKTNLKNLSLCQVPGNHWPFLTNPTEFNQTVATFLASQTSDNW</sequence>
<keyword evidence="3" id="KW-1185">Reference proteome</keyword>